<dbReference type="Proteomes" id="UP000542125">
    <property type="component" value="Unassembled WGS sequence"/>
</dbReference>
<name>A0A7Y9IVC3_9BURK</name>
<reference evidence="3 4" key="1">
    <citation type="submission" date="2020-07" db="EMBL/GenBank/DDBJ databases">
        <title>Genomic Encyclopedia of Type Strains, Phase IV (KMG-V): Genome sequencing to study the core and pangenomes of soil and plant-associated prokaryotes.</title>
        <authorList>
            <person name="Whitman W."/>
        </authorList>
    </citation>
    <scope>NUCLEOTIDE SEQUENCE [LARGE SCALE GENOMIC DNA]</scope>
    <source>
        <strain evidence="3 4">SAS40</strain>
    </source>
</reference>
<dbReference type="EMBL" id="JACBYR010000001">
    <property type="protein sequence ID" value="NYE82909.1"/>
    <property type="molecule type" value="Genomic_DNA"/>
</dbReference>
<dbReference type="InterPro" id="IPR005064">
    <property type="entry name" value="BUG"/>
</dbReference>
<dbReference type="PANTHER" id="PTHR42928">
    <property type="entry name" value="TRICARBOXYLATE-BINDING PROTEIN"/>
    <property type="match status" value="1"/>
</dbReference>
<proteinExistence type="inferred from homology"/>
<protein>
    <submittedName>
        <fullName evidence="3">Tripartite-type tricarboxylate transporter receptor subunit TctC</fullName>
    </submittedName>
</protein>
<dbReference type="InterPro" id="IPR042100">
    <property type="entry name" value="Bug_dom1"/>
</dbReference>
<dbReference type="Gene3D" id="3.40.190.150">
    <property type="entry name" value="Bordetella uptake gene, domain 1"/>
    <property type="match status" value="1"/>
</dbReference>
<dbReference type="AlphaFoldDB" id="A0A7Y9IVC3"/>
<keyword evidence="4" id="KW-1185">Reference proteome</keyword>
<comment type="caution">
    <text evidence="3">The sequence shown here is derived from an EMBL/GenBank/DDBJ whole genome shotgun (WGS) entry which is preliminary data.</text>
</comment>
<feature type="signal peptide" evidence="2">
    <location>
        <begin position="1"/>
        <end position="29"/>
    </location>
</feature>
<feature type="chain" id="PRO_5030699721" evidence="2">
    <location>
        <begin position="30"/>
        <end position="327"/>
    </location>
</feature>
<dbReference type="Gene3D" id="3.40.190.10">
    <property type="entry name" value="Periplasmic binding protein-like II"/>
    <property type="match status" value="1"/>
</dbReference>
<dbReference type="PANTHER" id="PTHR42928:SF5">
    <property type="entry name" value="BLR1237 PROTEIN"/>
    <property type="match status" value="1"/>
</dbReference>
<gene>
    <name evidence="3" type="ORF">FHW18_002180</name>
</gene>
<keyword evidence="3" id="KW-0675">Receptor</keyword>
<accession>A0A7Y9IVC3</accession>
<comment type="similarity">
    <text evidence="1">Belongs to the UPF0065 (bug) family.</text>
</comment>
<evidence type="ECO:0000313" key="3">
    <source>
        <dbReference type="EMBL" id="NYE82909.1"/>
    </source>
</evidence>
<dbReference type="RefSeq" id="WP_179586158.1">
    <property type="nucleotide sequence ID" value="NZ_JACBYR010000001.1"/>
</dbReference>
<evidence type="ECO:0000256" key="2">
    <source>
        <dbReference type="SAM" id="SignalP"/>
    </source>
</evidence>
<dbReference type="PIRSF" id="PIRSF017082">
    <property type="entry name" value="YflP"/>
    <property type="match status" value="1"/>
</dbReference>
<keyword evidence="2" id="KW-0732">Signal</keyword>
<evidence type="ECO:0000256" key="1">
    <source>
        <dbReference type="ARBA" id="ARBA00006987"/>
    </source>
</evidence>
<evidence type="ECO:0000313" key="4">
    <source>
        <dbReference type="Proteomes" id="UP000542125"/>
    </source>
</evidence>
<sequence length="327" mass="34016">MTHNKKALVATLAAAIAATFMGAIPAAHAADAYPSKPITVLVPFGPGSGVDTTARIVSEALGRELGQTLVIENRAGAQGAIAAQGAARAAPDGYTVFFTTQTTQAANPALMKKPGYDPIKDFAPVGRVAYTPALLVSNPALPVKTLDDLIALAKQQPGKLTYASGSAGTLVPAAMLTSAAKIEMLHVPYKSIPLGLNDVIAGHVAMMFTEVVTGTQQVKAGKVRALGISSLKPWPSLPDVPPIANRFPGFELLAWYGVYVPANTPAPIVDRLSAALKTVMNDAAVRERLVGLGLEVSYSTAPELATFGKSELEKWTKVIKAAGIEPE</sequence>
<dbReference type="CDD" id="cd07012">
    <property type="entry name" value="PBP2_Bug_TTT"/>
    <property type="match status" value="1"/>
</dbReference>
<dbReference type="Pfam" id="PF03401">
    <property type="entry name" value="TctC"/>
    <property type="match status" value="1"/>
</dbReference>
<organism evidence="3 4">
    <name type="scientific">Pigmentiphaga litoralis</name>
    <dbReference type="NCBI Taxonomy" id="516702"/>
    <lineage>
        <taxon>Bacteria</taxon>
        <taxon>Pseudomonadati</taxon>
        <taxon>Pseudomonadota</taxon>
        <taxon>Betaproteobacteria</taxon>
        <taxon>Burkholderiales</taxon>
        <taxon>Alcaligenaceae</taxon>
        <taxon>Pigmentiphaga</taxon>
    </lineage>
</organism>
<dbReference type="SUPFAM" id="SSF53850">
    <property type="entry name" value="Periplasmic binding protein-like II"/>
    <property type="match status" value="1"/>
</dbReference>